<organism evidence="1 2">
    <name type="scientific">Neoroseomonas lacus</name>
    <dbReference type="NCBI Taxonomy" id="287609"/>
    <lineage>
        <taxon>Bacteria</taxon>
        <taxon>Pseudomonadati</taxon>
        <taxon>Pseudomonadota</taxon>
        <taxon>Alphaproteobacteria</taxon>
        <taxon>Acetobacterales</taxon>
        <taxon>Acetobacteraceae</taxon>
        <taxon>Neoroseomonas</taxon>
    </lineage>
</organism>
<reference evidence="1" key="1">
    <citation type="journal article" date="2014" name="Int. J. Syst. Evol. Microbiol.">
        <title>Complete genome sequence of Corynebacterium casei LMG S-19264T (=DSM 44701T), isolated from a smear-ripened cheese.</title>
        <authorList>
            <consortium name="US DOE Joint Genome Institute (JGI-PGF)"/>
            <person name="Walter F."/>
            <person name="Albersmeier A."/>
            <person name="Kalinowski J."/>
            <person name="Ruckert C."/>
        </authorList>
    </citation>
    <scope>NUCLEOTIDE SEQUENCE</scope>
    <source>
        <strain evidence="1">CGMCC 1.3617</strain>
    </source>
</reference>
<evidence type="ECO:0000313" key="1">
    <source>
        <dbReference type="EMBL" id="GGJ45120.1"/>
    </source>
</evidence>
<reference evidence="1" key="2">
    <citation type="submission" date="2020-09" db="EMBL/GenBank/DDBJ databases">
        <authorList>
            <person name="Sun Q."/>
            <person name="Zhou Y."/>
        </authorList>
    </citation>
    <scope>NUCLEOTIDE SEQUENCE</scope>
    <source>
        <strain evidence="1">CGMCC 1.3617</strain>
    </source>
</reference>
<comment type="caution">
    <text evidence="1">The sequence shown here is derived from an EMBL/GenBank/DDBJ whole genome shotgun (WGS) entry which is preliminary data.</text>
</comment>
<dbReference type="RefSeq" id="WP_188973960.1">
    <property type="nucleotide sequence ID" value="NZ_BMKW01000039.1"/>
</dbReference>
<evidence type="ECO:0000313" key="2">
    <source>
        <dbReference type="Proteomes" id="UP000661507"/>
    </source>
</evidence>
<accession>A0A917NZT5</accession>
<dbReference type="EMBL" id="BMKW01000039">
    <property type="protein sequence ID" value="GGJ45120.1"/>
    <property type="molecule type" value="Genomic_DNA"/>
</dbReference>
<name>A0A917NZT5_9PROT</name>
<protein>
    <submittedName>
        <fullName evidence="1">Uncharacterized protein</fullName>
    </submittedName>
</protein>
<dbReference type="AlphaFoldDB" id="A0A917NZT5"/>
<proteinExistence type="predicted"/>
<dbReference type="Proteomes" id="UP000661507">
    <property type="component" value="Unassembled WGS sequence"/>
</dbReference>
<keyword evidence="2" id="KW-1185">Reference proteome</keyword>
<sequence>MSELVLLGADAVSLLCSLLEAEEPVITGYAVELLPMAATPLIEQGLLVPAGYDDVIGVETDGQEELVSVFPIDDDSALGYLDRYAGFVRVPPERLLRRRVDVSGVLRRMTSELDLPVGSPINEISPGLVWEIPAARLGASSSRRPLWFARRLFDPAVVAHITAMMERRPQPAPLIILTSTPAGRDHPPPLEGAIAIFVRDVLRDPDDLALHAGILERRLSGLSVAHDPALAVWLSADAKTIRFRCGTEIHFRGAKQIAILRTLKSAYDRGQAVRVKELTMHGGIAKVFGPVRWQQLAPFLEQRPDGWTFKR</sequence>
<gene>
    <name evidence="1" type="ORF">GCM10011320_60670</name>
</gene>